<evidence type="ECO:0000313" key="2">
    <source>
        <dbReference type="EMBL" id="KAK8078210.1"/>
    </source>
</evidence>
<proteinExistence type="predicted"/>
<comment type="caution">
    <text evidence="2">The sequence shown here is derived from an EMBL/GenBank/DDBJ whole genome shotgun (WGS) entry which is preliminary data.</text>
</comment>
<evidence type="ECO:0000256" key="1">
    <source>
        <dbReference type="SAM" id="MobiDB-lite"/>
    </source>
</evidence>
<reference evidence="2 3" key="1">
    <citation type="submission" date="2023-01" db="EMBL/GenBank/DDBJ databases">
        <title>Analysis of 21 Apiospora genomes using comparative genomics revels a genus with tremendous synthesis potential of carbohydrate active enzymes and secondary metabolites.</title>
        <authorList>
            <person name="Sorensen T."/>
        </authorList>
    </citation>
    <scope>NUCLEOTIDE SEQUENCE [LARGE SCALE GENOMIC DNA]</scope>
    <source>
        <strain evidence="2 3">CBS 83171</strain>
    </source>
</reference>
<name>A0ABR1W3Z4_9PEZI</name>
<evidence type="ECO:0000313" key="3">
    <source>
        <dbReference type="Proteomes" id="UP001446871"/>
    </source>
</evidence>
<organism evidence="2 3">
    <name type="scientific">Apiospora saccharicola</name>
    <dbReference type="NCBI Taxonomy" id="335842"/>
    <lineage>
        <taxon>Eukaryota</taxon>
        <taxon>Fungi</taxon>
        <taxon>Dikarya</taxon>
        <taxon>Ascomycota</taxon>
        <taxon>Pezizomycotina</taxon>
        <taxon>Sordariomycetes</taxon>
        <taxon>Xylariomycetidae</taxon>
        <taxon>Amphisphaeriales</taxon>
        <taxon>Apiosporaceae</taxon>
        <taxon>Apiospora</taxon>
    </lineage>
</organism>
<keyword evidence="3" id="KW-1185">Reference proteome</keyword>
<gene>
    <name evidence="2" type="ORF">PG996_004380</name>
</gene>
<dbReference type="EMBL" id="JAQQWM010000002">
    <property type="protein sequence ID" value="KAK8078210.1"/>
    <property type="molecule type" value="Genomic_DNA"/>
</dbReference>
<accession>A0ABR1W3Z4</accession>
<protein>
    <submittedName>
        <fullName evidence="2">Uncharacterized protein</fullName>
    </submittedName>
</protein>
<feature type="region of interest" description="Disordered" evidence="1">
    <location>
        <begin position="17"/>
        <end position="60"/>
    </location>
</feature>
<sequence>MLALGLATTTTPILQASPSMMVIPTPSHPAPPRPSSTATYPAATSSPNPPDPETLPSISLSEPGVALFGGSFGTGAWPAPDETLCPDIQPEFIHWPELAKTACHQAADLTHTTRNRTLISPVTRCKQNDRFVLSPVGCQARWVPLTTRHIRSPNLIPLVAGNVPMTLPSLTLFETTCFLMRHAMAIDKCSCLVAVK</sequence>
<feature type="compositionally biased region" description="Low complexity" evidence="1">
    <location>
        <begin position="35"/>
        <end position="46"/>
    </location>
</feature>
<dbReference type="Proteomes" id="UP001446871">
    <property type="component" value="Unassembled WGS sequence"/>
</dbReference>